<evidence type="ECO:0000313" key="2">
    <source>
        <dbReference type="EMBL" id="GMN60349.1"/>
    </source>
</evidence>
<name>A0AA88J1J5_FICCA</name>
<dbReference type="Proteomes" id="UP001187192">
    <property type="component" value="Unassembled WGS sequence"/>
</dbReference>
<dbReference type="AlphaFoldDB" id="A0AA88J1J5"/>
<dbReference type="InterPro" id="IPR023393">
    <property type="entry name" value="START-like_dom_sf"/>
</dbReference>
<accession>A0AA88J1J5</accession>
<proteinExistence type="predicted"/>
<organism evidence="2 3">
    <name type="scientific">Ficus carica</name>
    <name type="common">Common fig</name>
    <dbReference type="NCBI Taxonomy" id="3494"/>
    <lineage>
        <taxon>Eukaryota</taxon>
        <taxon>Viridiplantae</taxon>
        <taxon>Streptophyta</taxon>
        <taxon>Embryophyta</taxon>
        <taxon>Tracheophyta</taxon>
        <taxon>Spermatophyta</taxon>
        <taxon>Magnoliopsida</taxon>
        <taxon>eudicotyledons</taxon>
        <taxon>Gunneridae</taxon>
        <taxon>Pentapetalae</taxon>
        <taxon>rosids</taxon>
        <taxon>fabids</taxon>
        <taxon>Rosales</taxon>
        <taxon>Moraceae</taxon>
        <taxon>Ficeae</taxon>
        <taxon>Ficus</taxon>
    </lineage>
</organism>
<dbReference type="SUPFAM" id="SSF55961">
    <property type="entry name" value="Bet v1-like"/>
    <property type="match status" value="1"/>
</dbReference>
<evidence type="ECO:0000259" key="1">
    <source>
        <dbReference type="Pfam" id="PF03364"/>
    </source>
</evidence>
<dbReference type="Pfam" id="PF03364">
    <property type="entry name" value="Polyketide_cyc"/>
    <property type="match status" value="1"/>
</dbReference>
<dbReference type="PANTHER" id="PTHR34060:SF1">
    <property type="entry name" value="POLYKETIDE CYCLASE _ DEHYDRASE AND LIPID TRANSPORT PROTEIN"/>
    <property type="match status" value="1"/>
</dbReference>
<dbReference type="InterPro" id="IPR005031">
    <property type="entry name" value="COQ10_START"/>
</dbReference>
<dbReference type="Gene3D" id="3.30.530.20">
    <property type="match status" value="1"/>
</dbReference>
<comment type="caution">
    <text evidence="2">The sequence shown here is derived from an EMBL/GenBank/DDBJ whole genome shotgun (WGS) entry which is preliminary data.</text>
</comment>
<sequence>MRAFPTCSVLHLLPVPITDPCSCSWRCQSRTRHNIDNNKSISVDVGTMFNPYPSSFQNPSAFASASFKPYFNFHFHFRFHFKLRCLPSSDSNDIEIQTQTETEDSIPYTSVDVDGVKIEIEKLPNNSRRIVSSVAIAAPLDAVWNVLTDYERLSDFIPNLAVSRLLLQSPNYARLFQIGEQDLALGLKFNAKGIIDCYEKPLEILSSTSGSGSALKRDIDFQMVQGDFEIFQGTWSLLQQLHMVLLETESETLEDGDTDTDKTTTTTTLLRHRAVDNLCPLKAIGTDQKLR</sequence>
<reference evidence="2" key="1">
    <citation type="submission" date="2023-07" db="EMBL/GenBank/DDBJ databases">
        <title>draft genome sequence of fig (Ficus carica).</title>
        <authorList>
            <person name="Takahashi T."/>
            <person name="Nishimura K."/>
        </authorList>
    </citation>
    <scope>NUCLEOTIDE SEQUENCE</scope>
</reference>
<dbReference type="PANTHER" id="PTHR34060">
    <property type="entry name" value="POLYKETIDE CYCLASE / DEHYDRASE AND LIPID TRANSPORT PROTEIN"/>
    <property type="match status" value="1"/>
</dbReference>
<dbReference type="EMBL" id="BTGU01000098">
    <property type="protein sequence ID" value="GMN60349.1"/>
    <property type="molecule type" value="Genomic_DNA"/>
</dbReference>
<evidence type="ECO:0000313" key="3">
    <source>
        <dbReference type="Proteomes" id="UP001187192"/>
    </source>
</evidence>
<keyword evidence="3" id="KW-1185">Reference proteome</keyword>
<gene>
    <name evidence="2" type="ORF">TIFTF001_029432</name>
</gene>
<feature type="domain" description="Coenzyme Q-binding protein COQ10 START" evidence="1">
    <location>
        <begin position="136"/>
        <end position="257"/>
    </location>
</feature>
<protein>
    <recommendedName>
        <fullName evidence="1">Coenzyme Q-binding protein COQ10 START domain-containing protein</fullName>
    </recommendedName>
</protein>